<protein>
    <submittedName>
        <fullName evidence="2">Uncharacterized protein</fullName>
    </submittedName>
</protein>
<feature type="non-terminal residue" evidence="2">
    <location>
        <position position="1"/>
    </location>
</feature>
<dbReference type="Gramene" id="GBG93381">
    <property type="protein sequence ID" value="GBG93381"/>
    <property type="gene ID" value="CBR_g67442"/>
</dbReference>
<organism evidence="2 3">
    <name type="scientific">Chara braunii</name>
    <name type="common">Braun's stonewort</name>
    <dbReference type="NCBI Taxonomy" id="69332"/>
    <lineage>
        <taxon>Eukaryota</taxon>
        <taxon>Viridiplantae</taxon>
        <taxon>Streptophyta</taxon>
        <taxon>Charophyceae</taxon>
        <taxon>Charales</taxon>
        <taxon>Characeae</taxon>
        <taxon>Chara</taxon>
    </lineage>
</organism>
<sequence length="428" mass="50828">VKDKTVVSDKEEEEGETRENWVRVTKERKKRWGVRDSKVTKVKGKKEKPRPSFKEVVKGVRDTENVKGKSDRARKEQEEVERRKSDNDKRREEDQKKEEEKRKRLEEERVRKEKQEAERRKAENDKSMEEEQKKEEEKRRRSEEERVRMEKEEVERRKAKNDKRMEEEQKKEEEKRKRLEEERLKEEEVIKAGKRKEEQAKKKAEEDKRKKEEDEKVKEFLERRLDEERLREEERDKREKRQEEEERKRVKEKYSGNKASSPIVFRGPALKDSPPHPKSKSPPQKAPSDDGSPLDDVVPLLLKRKGSYPAKDNPAEEEAIWGEEGGMAEGDLDFAIPDLFQEGQINFEKRPIMFHPCKKSRTEDNTAIPTMDEQEAITTVAGDPVNGDTFKASGEPGEFARSWVERGVLQVKHIWNKDIDDWITVEDL</sequence>
<dbReference type="OMA" id="HEREEHR"/>
<feature type="compositionally biased region" description="Basic and acidic residues" evidence="1">
    <location>
        <begin position="49"/>
        <end position="255"/>
    </location>
</feature>
<comment type="caution">
    <text evidence="2">The sequence shown here is derived from an EMBL/GenBank/DDBJ whole genome shotgun (WGS) entry which is preliminary data.</text>
</comment>
<reference evidence="2 3" key="1">
    <citation type="journal article" date="2018" name="Cell">
        <title>The Chara Genome: Secondary Complexity and Implications for Plant Terrestrialization.</title>
        <authorList>
            <person name="Nishiyama T."/>
            <person name="Sakayama H."/>
            <person name="Vries J.D."/>
            <person name="Buschmann H."/>
            <person name="Saint-Marcoux D."/>
            <person name="Ullrich K.K."/>
            <person name="Haas F.B."/>
            <person name="Vanderstraeten L."/>
            <person name="Becker D."/>
            <person name="Lang D."/>
            <person name="Vosolsobe S."/>
            <person name="Rombauts S."/>
            <person name="Wilhelmsson P.K.I."/>
            <person name="Janitza P."/>
            <person name="Kern R."/>
            <person name="Heyl A."/>
            <person name="Rumpler F."/>
            <person name="Villalobos L.I.A.C."/>
            <person name="Clay J.M."/>
            <person name="Skokan R."/>
            <person name="Toyoda A."/>
            <person name="Suzuki Y."/>
            <person name="Kagoshima H."/>
            <person name="Schijlen E."/>
            <person name="Tajeshwar N."/>
            <person name="Catarino B."/>
            <person name="Hetherington A.J."/>
            <person name="Saltykova A."/>
            <person name="Bonnot C."/>
            <person name="Breuninger H."/>
            <person name="Symeonidi A."/>
            <person name="Radhakrishnan G.V."/>
            <person name="Van Nieuwerburgh F."/>
            <person name="Deforce D."/>
            <person name="Chang C."/>
            <person name="Karol K.G."/>
            <person name="Hedrich R."/>
            <person name="Ulvskov P."/>
            <person name="Glockner G."/>
            <person name="Delwiche C.F."/>
            <person name="Petrasek J."/>
            <person name="Van de Peer Y."/>
            <person name="Friml J."/>
            <person name="Beilby M."/>
            <person name="Dolan L."/>
            <person name="Kohara Y."/>
            <person name="Sugano S."/>
            <person name="Fujiyama A."/>
            <person name="Delaux P.-M."/>
            <person name="Quint M."/>
            <person name="TheiBen G."/>
            <person name="Hagemann M."/>
            <person name="Harholt J."/>
            <person name="Dunand C."/>
            <person name="Zachgo S."/>
            <person name="Langdale J."/>
            <person name="Maumus F."/>
            <person name="Straeten D.V.D."/>
            <person name="Gould S.B."/>
            <person name="Rensing S.A."/>
        </authorList>
    </citation>
    <scope>NUCLEOTIDE SEQUENCE [LARGE SCALE GENOMIC DNA]</scope>
    <source>
        <strain evidence="2 3">S276</strain>
    </source>
</reference>
<evidence type="ECO:0000313" key="3">
    <source>
        <dbReference type="Proteomes" id="UP000265515"/>
    </source>
</evidence>
<keyword evidence="3" id="KW-1185">Reference proteome</keyword>
<gene>
    <name evidence="2" type="ORF">CBR_g67442</name>
</gene>
<feature type="region of interest" description="Disordered" evidence="1">
    <location>
        <begin position="1"/>
        <end position="20"/>
    </location>
</feature>
<dbReference type="AlphaFoldDB" id="A0A388MFP8"/>
<dbReference type="STRING" id="69332.A0A388MFP8"/>
<accession>A0A388MFP8</accession>
<dbReference type="EMBL" id="BFEA01001575">
    <property type="protein sequence ID" value="GBG93381.1"/>
    <property type="molecule type" value="Genomic_DNA"/>
</dbReference>
<evidence type="ECO:0000313" key="2">
    <source>
        <dbReference type="EMBL" id="GBG93381.1"/>
    </source>
</evidence>
<evidence type="ECO:0000256" key="1">
    <source>
        <dbReference type="SAM" id="MobiDB-lite"/>
    </source>
</evidence>
<feature type="region of interest" description="Disordered" evidence="1">
    <location>
        <begin position="29"/>
        <end position="298"/>
    </location>
</feature>
<name>A0A388MFP8_CHABU</name>
<proteinExistence type="predicted"/>
<dbReference type="Proteomes" id="UP000265515">
    <property type="component" value="Unassembled WGS sequence"/>
</dbReference>